<keyword evidence="2" id="KW-0472">Membrane</keyword>
<dbReference type="SUPFAM" id="SSF54001">
    <property type="entry name" value="Cysteine proteinases"/>
    <property type="match status" value="1"/>
</dbReference>
<dbReference type="Proteomes" id="UP001499987">
    <property type="component" value="Unassembled WGS sequence"/>
</dbReference>
<organism evidence="4 5">
    <name type="scientific">Kitasatospora arboriphila</name>
    <dbReference type="NCBI Taxonomy" id="258052"/>
    <lineage>
        <taxon>Bacteria</taxon>
        <taxon>Bacillati</taxon>
        <taxon>Actinomycetota</taxon>
        <taxon>Actinomycetes</taxon>
        <taxon>Kitasatosporales</taxon>
        <taxon>Streptomycetaceae</taxon>
        <taxon>Kitasatospora</taxon>
    </lineage>
</organism>
<feature type="transmembrane region" description="Helical" evidence="2">
    <location>
        <begin position="31"/>
        <end position="49"/>
    </location>
</feature>
<reference evidence="5" key="1">
    <citation type="journal article" date="2019" name="Int. J. Syst. Evol. Microbiol.">
        <title>The Global Catalogue of Microorganisms (GCM) 10K type strain sequencing project: providing services to taxonomists for standard genome sequencing and annotation.</title>
        <authorList>
            <consortium name="The Broad Institute Genomics Platform"/>
            <consortium name="The Broad Institute Genome Sequencing Center for Infectious Disease"/>
            <person name="Wu L."/>
            <person name="Ma J."/>
        </authorList>
    </citation>
    <scope>NUCLEOTIDE SEQUENCE [LARGE SCALE GENOMIC DNA]</scope>
    <source>
        <strain evidence="5">JCM 13002</strain>
    </source>
</reference>
<evidence type="ECO:0000256" key="2">
    <source>
        <dbReference type="SAM" id="Phobius"/>
    </source>
</evidence>
<feature type="transmembrane region" description="Helical" evidence="2">
    <location>
        <begin position="116"/>
        <end position="138"/>
    </location>
</feature>
<dbReference type="InterPro" id="IPR038765">
    <property type="entry name" value="Papain-like_cys_pep_sf"/>
</dbReference>
<dbReference type="Pfam" id="PF11992">
    <property type="entry name" value="TgpA_N"/>
    <property type="match status" value="1"/>
</dbReference>
<evidence type="ECO:0000256" key="1">
    <source>
        <dbReference type="SAM" id="MobiDB-lite"/>
    </source>
</evidence>
<dbReference type="Pfam" id="PF01841">
    <property type="entry name" value="Transglut_core"/>
    <property type="match status" value="1"/>
</dbReference>
<comment type="caution">
    <text evidence="4">The sequence shown here is derived from an EMBL/GenBank/DDBJ whole genome shotgun (WGS) entry which is preliminary data.</text>
</comment>
<name>A0ABP4ESC4_9ACTN</name>
<dbReference type="SMART" id="SM00460">
    <property type="entry name" value="TGc"/>
    <property type="match status" value="1"/>
</dbReference>
<dbReference type="InterPro" id="IPR002931">
    <property type="entry name" value="Transglutaminase-like"/>
</dbReference>
<sequence>MTTRARLTISAATATALTALCLLPLITTHGWFVQAVLLVLVAAGAGTGLRRLAVAGWAVTPLQLLIVLYALMLLSVRRSMAWGLLPGGRALDALSGLLTQAGTDLGQYAVPAPDTAGLRLVLVGSVALIAVLVDALAVTHRRAAAAGLPLLALYSVGCGLSGVGSGSWIWFLPAAGGYLLLLRAEGQDRLSRWGRVFSGRGKATNTPPVHSGHRVGVIALVLAVAVPAFLPQAGLGLVGAIGGSGGSGSGSGSGYRVTSLNPVVALTESLHRTDAVPLLQYRTTAQSVGEMYLRIGALDEFNGVDWRFSPQKLQQRPEPLPKPAGLSSAVAVTQADTHVAISQNLRTDWLPLPYPANSVKVQGNWRYEPETRTVVGADGQKTDGLTYDVTSLDVRPTAEQLRSAGPVPADLPGRYLQLPDSLPAQVARTAQEVTAGKDNAFDRAVALQDWFTSPQFHYDTDIEAGTGSTAILKFLQDRRGFCVHFASTMAAMARTLGIPARVAIGFTPGSSSDGSVYVVRSTNYHAWPELYFAGTGWVRFEPTPSAGQGAIVPSYTRPETAPSAGATTAQPTDEPSDAASASPGATNSCGGGHRAEDCADQQTAADQAVHGEPWWLSWRALATFSLVALALVLLAVPALWRARLRRRRLGAGRHLAGADRTELTDAQVLAAWQELIDSAWDLGIPPDDASTPRRTVARIARLGSLDVEAQAAAGRVALATEQVLYARETGPVPPLGADVLATREALRASVGRYGRLRAVLLPPSAVRLWWRATERVGAVQQAVRGRFDTVAGAVRTAVRRVLRRPPEEDGRS</sequence>
<feature type="transmembrane region" description="Helical" evidence="2">
    <location>
        <begin position="150"/>
        <end position="171"/>
    </location>
</feature>
<dbReference type="PANTHER" id="PTHR42736">
    <property type="entry name" value="PROTEIN-GLUTAMINE GAMMA-GLUTAMYLTRANSFERASE"/>
    <property type="match status" value="1"/>
</dbReference>
<dbReference type="InterPro" id="IPR021878">
    <property type="entry name" value="TgpA_N"/>
</dbReference>
<dbReference type="Gene3D" id="3.10.620.30">
    <property type="match status" value="1"/>
</dbReference>
<accession>A0ABP4ESC4</accession>
<feature type="domain" description="Transglutaminase-like" evidence="3">
    <location>
        <begin position="474"/>
        <end position="544"/>
    </location>
</feature>
<proteinExistence type="predicted"/>
<evidence type="ECO:0000313" key="4">
    <source>
        <dbReference type="EMBL" id="GAA1122728.1"/>
    </source>
</evidence>
<protein>
    <submittedName>
        <fullName evidence="4">DUF3488 and transglutaminase-like domain-containing protein</fullName>
    </submittedName>
</protein>
<gene>
    <name evidence="4" type="ORF">GCM10009663_72570</name>
</gene>
<evidence type="ECO:0000313" key="5">
    <source>
        <dbReference type="Proteomes" id="UP001499987"/>
    </source>
</evidence>
<dbReference type="PANTHER" id="PTHR42736:SF1">
    <property type="entry name" value="PROTEIN-GLUTAMINE GAMMA-GLUTAMYLTRANSFERASE"/>
    <property type="match status" value="1"/>
</dbReference>
<dbReference type="RefSeq" id="WP_344628014.1">
    <property type="nucleotide sequence ID" value="NZ_BAAALD010000133.1"/>
</dbReference>
<dbReference type="EMBL" id="BAAALD010000133">
    <property type="protein sequence ID" value="GAA1122728.1"/>
    <property type="molecule type" value="Genomic_DNA"/>
</dbReference>
<keyword evidence="5" id="KW-1185">Reference proteome</keyword>
<keyword evidence="2" id="KW-1133">Transmembrane helix</keyword>
<keyword evidence="2" id="KW-0812">Transmembrane</keyword>
<feature type="transmembrane region" description="Helical" evidence="2">
    <location>
        <begin position="56"/>
        <end position="76"/>
    </location>
</feature>
<feature type="transmembrane region" description="Helical" evidence="2">
    <location>
        <begin position="616"/>
        <end position="640"/>
    </location>
</feature>
<evidence type="ECO:0000259" key="3">
    <source>
        <dbReference type="SMART" id="SM00460"/>
    </source>
</evidence>
<feature type="region of interest" description="Disordered" evidence="1">
    <location>
        <begin position="549"/>
        <end position="596"/>
    </location>
</feature>
<dbReference type="InterPro" id="IPR052901">
    <property type="entry name" value="Bact_TGase-like"/>
</dbReference>